<dbReference type="Proteomes" id="UP001501578">
    <property type="component" value="Unassembled WGS sequence"/>
</dbReference>
<protein>
    <recommendedName>
        <fullName evidence="5">Integral membrane protein</fullName>
    </recommendedName>
</protein>
<proteinExistence type="predicted"/>
<evidence type="ECO:0008006" key="5">
    <source>
        <dbReference type="Google" id="ProtNLM"/>
    </source>
</evidence>
<reference evidence="4" key="1">
    <citation type="journal article" date="2019" name="Int. J. Syst. Evol. Microbiol.">
        <title>The Global Catalogue of Microorganisms (GCM) 10K type strain sequencing project: providing services to taxonomists for standard genome sequencing and annotation.</title>
        <authorList>
            <consortium name="The Broad Institute Genomics Platform"/>
            <consortium name="The Broad Institute Genome Sequencing Center for Infectious Disease"/>
            <person name="Wu L."/>
            <person name="Ma J."/>
        </authorList>
    </citation>
    <scope>NUCLEOTIDE SEQUENCE [LARGE SCALE GENOMIC DNA]</scope>
    <source>
        <strain evidence="4">JCM 11136</strain>
    </source>
</reference>
<gene>
    <name evidence="3" type="ORF">GCM10009560_72100</name>
</gene>
<evidence type="ECO:0000256" key="1">
    <source>
        <dbReference type="SAM" id="MobiDB-lite"/>
    </source>
</evidence>
<evidence type="ECO:0000313" key="3">
    <source>
        <dbReference type="EMBL" id="GAA0951405.1"/>
    </source>
</evidence>
<evidence type="ECO:0000313" key="4">
    <source>
        <dbReference type="Proteomes" id="UP001501578"/>
    </source>
</evidence>
<feature type="region of interest" description="Disordered" evidence="1">
    <location>
        <begin position="1"/>
        <end position="24"/>
    </location>
</feature>
<feature type="transmembrane region" description="Helical" evidence="2">
    <location>
        <begin position="32"/>
        <end position="52"/>
    </location>
</feature>
<dbReference type="EMBL" id="BAAAHQ010000049">
    <property type="protein sequence ID" value="GAA0951405.1"/>
    <property type="molecule type" value="Genomic_DNA"/>
</dbReference>
<organism evidence="3 4">
    <name type="scientific">Nonomuraea longicatena</name>
    <dbReference type="NCBI Taxonomy" id="83682"/>
    <lineage>
        <taxon>Bacteria</taxon>
        <taxon>Bacillati</taxon>
        <taxon>Actinomycetota</taxon>
        <taxon>Actinomycetes</taxon>
        <taxon>Streptosporangiales</taxon>
        <taxon>Streptosporangiaceae</taxon>
        <taxon>Nonomuraea</taxon>
    </lineage>
</organism>
<keyword evidence="4" id="KW-1185">Reference proteome</keyword>
<keyword evidence="2" id="KW-0472">Membrane</keyword>
<evidence type="ECO:0000256" key="2">
    <source>
        <dbReference type="SAM" id="Phobius"/>
    </source>
</evidence>
<comment type="caution">
    <text evidence="3">The sequence shown here is derived from an EMBL/GenBank/DDBJ whole genome shotgun (WGS) entry which is preliminary data.</text>
</comment>
<keyword evidence="2" id="KW-0812">Transmembrane</keyword>
<feature type="compositionally biased region" description="Basic and acidic residues" evidence="1">
    <location>
        <begin position="81"/>
        <end position="102"/>
    </location>
</feature>
<name>A0ABP4BL32_9ACTN</name>
<feature type="compositionally biased region" description="Polar residues" evidence="1">
    <location>
        <begin position="1"/>
        <end position="10"/>
    </location>
</feature>
<accession>A0ABP4BL32</accession>
<feature type="transmembrane region" description="Helical" evidence="2">
    <location>
        <begin position="58"/>
        <end position="77"/>
    </location>
</feature>
<feature type="region of interest" description="Disordered" evidence="1">
    <location>
        <begin position="80"/>
        <end position="102"/>
    </location>
</feature>
<dbReference type="RefSeq" id="WP_343954793.1">
    <property type="nucleotide sequence ID" value="NZ_BAAAHQ010000049.1"/>
</dbReference>
<sequence>MAGRQASPSPTRADPERTAEPLQRIPAGRRRVFSAILPLALAVSATVLALPLVGAAHYTTFAFVLTGVWFTALAVLLRPGRGGEREVREPAWDEPPEHDAGH</sequence>
<keyword evidence="2" id="KW-1133">Transmembrane helix</keyword>